<dbReference type="Gene3D" id="2.120.10.70">
    <property type="entry name" value="Fucose-specific lectin"/>
    <property type="match status" value="1"/>
</dbReference>
<organism evidence="1 2">
    <name type="scientific">Thermoanaerobacter thermohydrosulfuricus</name>
    <name type="common">Clostridium thermohydrosulfuricum</name>
    <dbReference type="NCBI Taxonomy" id="1516"/>
    <lineage>
        <taxon>Bacteria</taxon>
        <taxon>Bacillati</taxon>
        <taxon>Bacillota</taxon>
        <taxon>Clostridia</taxon>
        <taxon>Thermoanaerobacterales</taxon>
        <taxon>Thermoanaerobacteraceae</taxon>
        <taxon>Thermoanaerobacter</taxon>
    </lineage>
</organism>
<dbReference type="EMBL" id="FNBS01000031">
    <property type="protein sequence ID" value="SDF92154.1"/>
    <property type="molecule type" value="Genomic_DNA"/>
</dbReference>
<proteinExistence type="predicted"/>
<dbReference type="RefSeq" id="WP_004401873.1">
    <property type="nucleotide sequence ID" value="NZ_FNBS01000031.1"/>
</dbReference>
<sequence>MDKIVTKKDEDFLQYLYLKDRKILLNTIENGKTTEEIIVKDCLSDFDACYDEEGKLNLIYYNSQGEIVFLIQKKEGWVGKALYTYKDKKTYISNFNLLTKNKTLHIFFTISNSNNPREVHLIHQKWAKNWSGNNIALIKNISFTPFYDLFIDEEENIHLIYVTKEKNKNQLYYLYYVKDNWSPKFLISEAEGIFYPTITVDSQKNVHTLWVEEDIIQEIKYRKKTPGSWPKGSWGSPITLAYSTNIKNCYISLLENTLWCTYLQNDSFFATMSSDGGNSWCKPFKIPPSFSEYNFFKLKSPIDKFQSNYLFINDNGEVIPSLQYKLTRKNGEKDSYFTFYIKEVQEYLNILIKKLETIKEEKTRLEEELSRKNVEITIKNKNIADLQELLKQANDEKMKIALKADNYNTMVNSLIRENENLKKQIKDLQNQIIILNAKLENLQNVSTFQKIKSIFIKSDEH</sequence>
<gene>
    <name evidence="1" type="ORF">SAMN04244560_01469</name>
</gene>
<evidence type="ECO:0008006" key="3">
    <source>
        <dbReference type="Google" id="ProtNLM"/>
    </source>
</evidence>
<name>A0A1G7Q0X9_THETY</name>
<dbReference type="AlphaFoldDB" id="A0A1G7Q0X9"/>
<evidence type="ECO:0000313" key="2">
    <source>
        <dbReference type="Proteomes" id="UP000183404"/>
    </source>
</evidence>
<reference evidence="1 2" key="1">
    <citation type="submission" date="2016-10" db="EMBL/GenBank/DDBJ databases">
        <authorList>
            <person name="de Groot N.N."/>
        </authorList>
    </citation>
    <scope>NUCLEOTIDE SEQUENCE [LARGE SCALE GENOMIC DNA]</scope>
    <source>
        <strain evidence="1 2">DSM 569</strain>
    </source>
</reference>
<dbReference type="Proteomes" id="UP000183404">
    <property type="component" value="Unassembled WGS sequence"/>
</dbReference>
<evidence type="ECO:0000313" key="1">
    <source>
        <dbReference type="EMBL" id="SDF92154.1"/>
    </source>
</evidence>
<protein>
    <recommendedName>
        <fullName evidence="3">BNR repeat-containing family member</fullName>
    </recommendedName>
</protein>
<accession>A0A1G7Q0X9</accession>